<dbReference type="Pfam" id="PF00999">
    <property type="entry name" value="Na_H_Exchanger"/>
    <property type="match status" value="1"/>
</dbReference>
<keyword evidence="6 7" id="KW-0472">Membrane</keyword>
<evidence type="ECO:0000256" key="5">
    <source>
        <dbReference type="ARBA" id="ARBA00023065"/>
    </source>
</evidence>
<reference evidence="10" key="1">
    <citation type="submission" date="2016-10" db="EMBL/GenBank/DDBJ databases">
        <authorList>
            <person name="Varghese N."/>
            <person name="Submissions S."/>
        </authorList>
    </citation>
    <scope>NUCLEOTIDE SEQUENCE [LARGE SCALE GENOMIC DNA]</scope>
    <source>
        <strain evidence="10">CGMCC 4.578</strain>
    </source>
</reference>
<feature type="transmembrane region" description="Helical" evidence="7">
    <location>
        <begin position="249"/>
        <end position="266"/>
    </location>
</feature>
<comment type="subcellular location">
    <subcellularLocation>
        <location evidence="1">Membrane</location>
        <topology evidence="1">Multi-pass membrane protein</topology>
    </subcellularLocation>
</comment>
<evidence type="ECO:0000256" key="3">
    <source>
        <dbReference type="ARBA" id="ARBA00022692"/>
    </source>
</evidence>
<gene>
    <name evidence="9" type="ORF">SAMN05216195_11760</name>
</gene>
<feature type="transmembrane region" description="Helical" evidence="7">
    <location>
        <begin position="397"/>
        <end position="415"/>
    </location>
</feature>
<feature type="transmembrane region" description="Helical" evidence="7">
    <location>
        <begin position="84"/>
        <end position="104"/>
    </location>
</feature>
<dbReference type="PANTHER" id="PTHR32468:SF0">
    <property type="entry name" value="K(+)_H(+) ANTIPORTER 1"/>
    <property type="match status" value="1"/>
</dbReference>
<sequence>MQSSSPTEIAAVALAGTSTSDDPVVRFLVAIAVVIIVCHALAWVFGKLGQPPVVGEILGGLLLGPTGLTLLWPAGSAWLLTPSVMATLSAVAQLGLVTFMFLLGSELQVVKGATGTRVLAAVVAGSLVLPFAGGVVLAVMGRSVIAGPAAHPVTYTLVFGLAMSITALPVLARILVDEGMQEGRVGQVALACAAIGDGAAWMALTVILTLSGLVGSGGLGLTIGMVAALTLTTFLLVRPALARLVERAPAGAMLGPVLVAGALAYAATTQLIGLHAAVGAFLFGTALPRGAEVVMTVRKQLHGFTQVVLLPLFFAGVGLSTAISAVGGSLRNWLLLVAVVLVATITKFVGAGGAAYLAGMSARHSLQLGALMNCRGVTELVIATICLQYEIVNSSGFTILVLMALTTTALTGPLVRSCRTGRMGLVVHRRMAPKTKP</sequence>
<feature type="transmembrane region" description="Helical" evidence="7">
    <location>
        <begin position="24"/>
        <end position="46"/>
    </location>
</feature>
<feature type="domain" description="Cation/H+ exchanger transmembrane" evidence="8">
    <location>
        <begin position="37"/>
        <end position="414"/>
    </location>
</feature>
<dbReference type="PANTHER" id="PTHR32468">
    <property type="entry name" value="CATION/H + ANTIPORTER"/>
    <property type="match status" value="1"/>
</dbReference>
<evidence type="ECO:0000256" key="7">
    <source>
        <dbReference type="SAM" id="Phobius"/>
    </source>
</evidence>
<evidence type="ECO:0000256" key="1">
    <source>
        <dbReference type="ARBA" id="ARBA00004141"/>
    </source>
</evidence>
<feature type="transmembrane region" description="Helical" evidence="7">
    <location>
        <begin position="153"/>
        <end position="176"/>
    </location>
</feature>
<keyword evidence="4 7" id="KW-1133">Transmembrane helix</keyword>
<evidence type="ECO:0000256" key="2">
    <source>
        <dbReference type="ARBA" id="ARBA00022448"/>
    </source>
</evidence>
<feature type="transmembrane region" description="Helical" evidence="7">
    <location>
        <begin position="303"/>
        <end position="327"/>
    </location>
</feature>
<dbReference type="GO" id="GO:0016020">
    <property type="term" value="C:membrane"/>
    <property type="evidence" value="ECO:0007669"/>
    <property type="project" value="UniProtKB-SubCell"/>
</dbReference>
<dbReference type="EMBL" id="FOFT01000017">
    <property type="protein sequence ID" value="SES49067.1"/>
    <property type="molecule type" value="Genomic_DNA"/>
</dbReference>
<organism evidence="9 10">
    <name type="scientific">Lentzea flaviverrucosa</name>
    <dbReference type="NCBI Taxonomy" id="200379"/>
    <lineage>
        <taxon>Bacteria</taxon>
        <taxon>Bacillati</taxon>
        <taxon>Actinomycetota</taxon>
        <taxon>Actinomycetes</taxon>
        <taxon>Pseudonocardiales</taxon>
        <taxon>Pseudonocardiaceae</taxon>
        <taxon>Lentzea</taxon>
    </lineage>
</organism>
<dbReference type="Gene3D" id="1.20.1530.20">
    <property type="match status" value="1"/>
</dbReference>
<feature type="transmembrane region" description="Helical" evidence="7">
    <location>
        <begin position="188"/>
        <end position="213"/>
    </location>
</feature>
<evidence type="ECO:0000256" key="4">
    <source>
        <dbReference type="ARBA" id="ARBA00022989"/>
    </source>
</evidence>
<dbReference type="RefSeq" id="WP_090071628.1">
    <property type="nucleotide sequence ID" value="NZ_FOFT01000017.1"/>
</dbReference>
<evidence type="ECO:0000313" key="9">
    <source>
        <dbReference type="EMBL" id="SES49067.1"/>
    </source>
</evidence>
<dbReference type="AlphaFoldDB" id="A0A1H9XTM4"/>
<evidence type="ECO:0000259" key="8">
    <source>
        <dbReference type="Pfam" id="PF00999"/>
    </source>
</evidence>
<keyword evidence="10" id="KW-1185">Reference proteome</keyword>
<dbReference type="GO" id="GO:1902600">
    <property type="term" value="P:proton transmembrane transport"/>
    <property type="evidence" value="ECO:0007669"/>
    <property type="project" value="InterPro"/>
</dbReference>
<keyword evidence="2" id="KW-0813">Transport</keyword>
<feature type="transmembrane region" description="Helical" evidence="7">
    <location>
        <begin position="219"/>
        <end position="237"/>
    </location>
</feature>
<dbReference type="InterPro" id="IPR006153">
    <property type="entry name" value="Cation/H_exchanger_TM"/>
</dbReference>
<feature type="transmembrane region" description="Helical" evidence="7">
    <location>
        <begin position="53"/>
        <end position="72"/>
    </location>
</feature>
<dbReference type="Proteomes" id="UP000199028">
    <property type="component" value="Unassembled WGS sequence"/>
</dbReference>
<accession>A0A1H9XTM4</accession>
<feature type="transmembrane region" description="Helical" evidence="7">
    <location>
        <begin position="116"/>
        <end position="141"/>
    </location>
</feature>
<dbReference type="GO" id="GO:0015297">
    <property type="term" value="F:antiporter activity"/>
    <property type="evidence" value="ECO:0007669"/>
    <property type="project" value="InterPro"/>
</dbReference>
<dbReference type="OrthoDB" id="9793589at2"/>
<proteinExistence type="predicted"/>
<protein>
    <submittedName>
        <fullName evidence="9">Kef-type K+ transport system, membrane component KefB</fullName>
    </submittedName>
</protein>
<dbReference type="InterPro" id="IPR050794">
    <property type="entry name" value="CPA2_transporter"/>
</dbReference>
<dbReference type="InterPro" id="IPR038770">
    <property type="entry name" value="Na+/solute_symporter_sf"/>
</dbReference>
<evidence type="ECO:0000313" key="10">
    <source>
        <dbReference type="Proteomes" id="UP000199028"/>
    </source>
</evidence>
<keyword evidence="3 7" id="KW-0812">Transmembrane</keyword>
<keyword evidence="5" id="KW-0406">Ion transport</keyword>
<name>A0A1H9XTM4_9PSEU</name>
<feature type="transmembrane region" description="Helical" evidence="7">
    <location>
        <begin position="333"/>
        <end position="358"/>
    </location>
</feature>
<evidence type="ECO:0000256" key="6">
    <source>
        <dbReference type="ARBA" id="ARBA00023136"/>
    </source>
</evidence>